<dbReference type="Pfam" id="PF01740">
    <property type="entry name" value="STAS"/>
    <property type="match status" value="1"/>
</dbReference>
<dbReference type="PANTHER" id="PTHR11814">
    <property type="entry name" value="SULFATE TRANSPORTER"/>
    <property type="match status" value="1"/>
</dbReference>
<feature type="transmembrane region" description="Helical" evidence="6">
    <location>
        <begin position="133"/>
        <end position="154"/>
    </location>
</feature>
<dbReference type="InterPro" id="IPR002645">
    <property type="entry name" value="STAS_dom"/>
</dbReference>
<dbReference type="NCBIfam" id="TIGR00815">
    <property type="entry name" value="sulP"/>
    <property type="match status" value="1"/>
</dbReference>
<feature type="transmembrane region" description="Helical" evidence="6">
    <location>
        <begin position="56"/>
        <end position="78"/>
    </location>
</feature>
<feature type="transmembrane region" description="Helical" evidence="6">
    <location>
        <begin position="213"/>
        <end position="232"/>
    </location>
</feature>
<keyword evidence="4 6" id="KW-0472">Membrane</keyword>
<dbReference type="Proteomes" id="UP000013776">
    <property type="component" value="Unassembled WGS sequence"/>
</dbReference>
<dbReference type="InterPro" id="IPR011547">
    <property type="entry name" value="SLC26A/SulP_dom"/>
</dbReference>
<feature type="compositionally biased region" description="Basic and acidic residues" evidence="5">
    <location>
        <begin position="817"/>
        <end position="827"/>
    </location>
</feature>
<organism evidence="8 9">
    <name type="scientific">Taphrina deformans (strain PYCC 5710 / ATCC 11124 / CBS 356.35 / IMI 108563 / JCM 9778 / NBRC 8474)</name>
    <name type="common">Peach leaf curl fungus</name>
    <name type="synonym">Lalaria deformans</name>
    <dbReference type="NCBI Taxonomy" id="1097556"/>
    <lineage>
        <taxon>Eukaryota</taxon>
        <taxon>Fungi</taxon>
        <taxon>Dikarya</taxon>
        <taxon>Ascomycota</taxon>
        <taxon>Taphrinomycotina</taxon>
        <taxon>Taphrinomycetes</taxon>
        <taxon>Taphrinales</taxon>
        <taxon>Taphrinaceae</taxon>
        <taxon>Taphrina</taxon>
    </lineage>
</organism>
<dbReference type="VEuPathDB" id="FungiDB:TAPDE_004316"/>
<evidence type="ECO:0000256" key="2">
    <source>
        <dbReference type="ARBA" id="ARBA00022692"/>
    </source>
</evidence>
<dbReference type="InterPro" id="IPR036513">
    <property type="entry name" value="STAS_dom_sf"/>
</dbReference>
<evidence type="ECO:0000313" key="9">
    <source>
        <dbReference type="Proteomes" id="UP000013776"/>
    </source>
</evidence>
<feature type="region of interest" description="Disordered" evidence="5">
    <location>
        <begin position="647"/>
        <end position="732"/>
    </location>
</feature>
<feature type="transmembrane region" description="Helical" evidence="6">
    <location>
        <begin position="437"/>
        <end position="464"/>
    </location>
</feature>
<dbReference type="Gene3D" id="3.30.750.24">
    <property type="entry name" value="STAS domain"/>
    <property type="match status" value="1"/>
</dbReference>
<feature type="region of interest" description="Disordered" evidence="5">
    <location>
        <begin position="764"/>
        <end position="827"/>
    </location>
</feature>
<evidence type="ECO:0000259" key="7">
    <source>
        <dbReference type="PROSITE" id="PS50801"/>
    </source>
</evidence>
<accession>R4XDL3</accession>
<feature type="transmembrane region" description="Helical" evidence="6">
    <location>
        <begin position="376"/>
        <end position="398"/>
    </location>
</feature>
<protein>
    <recommendedName>
        <fullName evidence="7">STAS domain-containing protein</fullName>
    </recommendedName>
</protein>
<evidence type="ECO:0000256" key="4">
    <source>
        <dbReference type="ARBA" id="ARBA00023136"/>
    </source>
</evidence>
<dbReference type="InterPro" id="IPR001902">
    <property type="entry name" value="SLC26A/SulP_fam"/>
</dbReference>
<evidence type="ECO:0000256" key="6">
    <source>
        <dbReference type="SAM" id="Phobius"/>
    </source>
</evidence>
<keyword evidence="9" id="KW-1185">Reference proteome</keyword>
<dbReference type="eggNOG" id="KOG0236">
    <property type="taxonomic scope" value="Eukaryota"/>
</dbReference>
<feature type="transmembrane region" description="Helical" evidence="6">
    <location>
        <begin position="98"/>
        <end position="121"/>
    </location>
</feature>
<dbReference type="EMBL" id="CAHR02000191">
    <property type="protein sequence ID" value="CCG83966.1"/>
    <property type="molecule type" value="Genomic_DNA"/>
</dbReference>
<comment type="caution">
    <text evidence="8">The sequence shown here is derived from an EMBL/GenBank/DDBJ whole genome shotgun (WGS) entry which is preliminary data.</text>
</comment>
<evidence type="ECO:0000313" key="8">
    <source>
        <dbReference type="EMBL" id="CCG83966.1"/>
    </source>
</evidence>
<sequence>MEHVRLLTQEIKDDPTTKWLTGYAVSTTRSLPRTVPRWAVNRVPFIRWIPKYDWRWSLGDFISGLTVGLMLVPQSIAYANVAGLPVQYGLFSSYVAPILYTFIGTSKDLTIGPTAVVSLLAGEIIKQLPNEDAATVAIATAFMVGIMSMALGILKLGIILDFFPGGVLTGYTSGAALTIAVQQVPKLLGEYNVSTRNKTGTVIHDIFASLGSAHWRDILFTLGSIIALVGLQTMGKRYGSKNKILWFISVARNTFVVIIFTAISYGINKHKTKSTSLISIIGHVPAGLYKPAVPDLSLLSNLAGRSITVFLAAVLEHIAIGKAFARKEKYQLDQSQELFSIGVVNIVGSFFGSYAVTGSFSRTAVNNASGSKSPLSGLMCAVVVIVSVVAVTPAFFYISNATLGAVIFLAVIQLVAGPRVWYQLWRLSFWDFLGGQLAFWVTLFYSVEIGIAVSVGYSLVVLLWRVARPSLRLLAEVIDDPLTGDKLDGVYVDSSDKTFQTRSIQPLPGVLIIRLEESLTFPNSRYIKNQIIKQVFAYTNSGSSAHEKRNWNSNQAERVAMIRERAGTSHRSDTLPKLMGLILDFSAVNHLDSTGLQTLFDLRAELQDYSGSKEAFEMHFVCVHKSVLRILELADIAAPIDRPEKNSVYGGPRSRRELPLVRGDTQRCDKRESRGSFSRSRPDIRREHSHHRYEEGDNYARANDPAPFEADGMGPITDPGQRRADGTHGHAAFLDPENDKFFIHLSITQAIAVLSQRLHLQEQKRLEESSSENSATADSSTLNGSEAQSTGSDASGGRDKQVVAPAAGSEEPLSKITGDEGLRLEED</sequence>
<feature type="transmembrane region" description="Helical" evidence="6">
    <location>
        <begin position="302"/>
        <end position="325"/>
    </location>
</feature>
<reference evidence="8 9" key="1">
    <citation type="journal article" date="2013" name="MBio">
        <title>Genome sequencing of the plant pathogen Taphrina deformans, the causal agent of peach leaf curl.</title>
        <authorList>
            <person name="Cisse O.H."/>
            <person name="Almeida J.M.G.C.F."/>
            <person name="Fonseca A."/>
            <person name="Kumar A.A."/>
            <person name="Salojaervi J."/>
            <person name="Overmyer K."/>
            <person name="Hauser P.M."/>
            <person name="Pagni M."/>
        </authorList>
    </citation>
    <scope>NUCLEOTIDE SEQUENCE [LARGE SCALE GENOMIC DNA]</scope>
    <source>
        <strain evidence="9">PYCC 5710 / ATCC 11124 / CBS 356.35 / IMI 108563 / JCM 9778 / NBRC 8474</strain>
    </source>
</reference>
<feature type="domain" description="STAS" evidence="7">
    <location>
        <begin position="500"/>
        <end position="636"/>
    </location>
</feature>
<dbReference type="GO" id="GO:0055085">
    <property type="term" value="P:transmembrane transport"/>
    <property type="evidence" value="ECO:0007669"/>
    <property type="project" value="InterPro"/>
</dbReference>
<feature type="compositionally biased region" description="Low complexity" evidence="5">
    <location>
        <begin position="771"/>
        <end position="781"/>
    </location>
</feature>
<evidence type="ECO:0000256" key="3">
    <source>
        <dbReference type="ARBA" id="ARBA00022989"/>
    </source>
</evidence>
<dbReference type="Pfam" id="PF00916">
    <property type="entry name" value="Sulfate_transp"/>
    <property type="match status" value="1"/>
</dbReference>
<name>R4XDL3_TAPDE</name>
<feature type="transmembrane region" description="Helical" evidence="6">
    <location>
        <begin position="337"/>
        <end position="356"/>
    </location>
</feature>
<dbReference type="STRING" id="1097556.R4XDL3"/>
<feature type="compositionally biased region" description="Basic and acidic residues" evidence="5">
    <location>
        <begin position="654"/>
        <end position="686"/>
    </location>
</feature>
<dbReference type="CDD" id="cd07042">
    <property type="entry name" value="STAS_SulP_like_sulfate_transporter"/>
    <property type="match status" value="1"/>
</dbReference>
<feature type="compositionally biased region" description="Polar residues" evidence="5">
    <location>
        <begin position="782"/>
        <end position="793"/>
    </location>
</feature>
<feature type="transmembrane region" description="Helical" evidence="6">
    <location>
        <begin position="405"/>
        <end position="425"/>
    </location>
</feature>
<keyword evidence="3 6" id="KW-1133">Transmembrane helix</keyword>
<dbReference type="GO" id="GO:0016020">
    <property type="term" value="C:membrane"/>
    <property type="evidence" value="ECO:0007669"/>
    <property type="project" value="UniProtKB-SubCell"/>
</dbReference>
<dbReference type="OrthoDB" id="288203at2759"/>
<evidence type="ECO:0000256" key="1">
    <source>
        <dbReference type="ARBA" id="ARBA00004141"/>
    </source>
</evidence>
<feature type="transmembrane region" description="Helical" evidence="6">
    <location>
        <begin position="244"/>
        <end position="267"/>
    </location>
</feature>
<comment type="subcellular location">
    <subcellularLocation>
        <location evidence="1">Membrane</location>
        <topology evidence="1">Multi-pass membrane protein</topology>
    </subcellularLocation>
</comment>
<dbReference type="AlphaFoldDB" id="R4XDL3"/>
<dbReference type="SUPFAM" id="SSF52091">
    <property type="entry name" value="SpoIIaa-like"/>
    <property type="match status" value="1"/>
</dbReference>
<gene>
    <name evidence="8" type="ORF">TAPDE_004316</name>
</gene>
<evidence type="ECO:0000256" key="5">
    <source>
        <dbReference type="SAM" id="MobiDB-lite"/>
    </source>
</evidence>
<proteinExistence type="predicted"/>
<keyword evidence="2 6" id="KW-0812">Transmembrane</keyword>
<dbReference type="PROSITE" id="PS50801">
    <property type="entry name" value="STAS"/>
    <property type="match status" value="1"/>
</dbReference>